<keyword evidence="3" id="KW-1185">Reference proteome</keyword>
<evidence type="ECO:0000313" key="2">
    <source>
        <dbReference type="EMBL" id="KAK7480936.1"/>
    </source>
</evidence>
<comment type="caution">
    <text evidence="2">The sequence shown here is derived from an EMBL/GenBank/DDBJ whole genome shotgun (WGS) entry which is preliminary data.</text>
</comment>
<organism evidence="2 3">
    <name type="scientific">Batillaria attramentaria</name>
    <dbReference type="NCBI Taxonomy" id="370345"/>
    <lineage>
        <taxon>Eukaryota</taxon>
        <taxon>Metazoa</taxon>
        <taxon>Spiralia</taxon>
        <taxon>Lophotrochozoa</taxon>
        <taxon>Mollusca</taxon>
        <taxon>Gastropoda</taxon>
        <taxon>Caenogastropoda</taxon>
        <taxon>Sorbeoconcha</taxon>
        <taxon>Cerithioidea</taxon>
        <taxon>Batillariidae</taxon>
        <taxon>Batillaria</taxon>
    </lineage>
</organism>
<accession>A0ABD0K0S7</accession>
<protein>
    <submittedName>
        <fullName evidence="2">Uncharacterized protein</fullName>
    </submittedName>
</protein>
<gene>
    <name evidence="2" type="ORF">BaRGS_00027847</name>
</gene>
<dbReference type="AlphaFoldDB" id="A0ABD0K0S7"/>
<dbReference type="Proteomes" id="UP001519460">
    <property type="component" value="Unassembled WGS sequence"/>
</dbReference>
<feature type="region of interest" description="Disordered" evidence="1">
    <location>
        <begin position="1"/>
        <end position="29"/>
    </location>
</feature>
<reference evidence="2 3" key="1">
    <citation type="journal article" date="2023" name="Sci. Data">
        <title>Genome assembly of the Korean intertidal mud-creeper Batillaria attramentaria.</title>
        <authorList>
            <person name="Patra A.K."/>
            <person name="Ho P.T."/>
            <person name="Jun S."/>
            <person name="Lee S.J."/>
            <person name="Kim Y."/>
            <person name="Won Y.J."/>
        </authorList>
    </citation>
    <scope>NUCLEOTIDE SEQUENCE [LARGE SCALE GENOMIC DNA]</scope>
    <source>
        <strain evidence="2">Wonlab-2016</strain>
    </source>
</reference>
<dbReference type="EMBL" id="JACVVK020000271">
    <property type="protein sequence ID" value="KAK7480936.1"/>
    <property type="molecule type" value="Genomic_DNA"/>
</dbReference>
<evidence type="ECO:0000313" key="3">
    <source>
        <dbReference type="Proteomes" id="UP001519460"/>
    </source>
</evidence>
<evidence type="ECO:0000256" key="1">
    <source>
        <dbReference type="SAM" id="MobiDB-lite"/>
    </source>
</evidence>
<name>A0ABD0K0S7_9CAEN</name>
<sequence>MALLTCRGSLNPMDTQRDDGENQETELADGKADAQKLSHVFKALRMKGLSEIVFLVKNCLSFLILANML</sequence>
<proteinExistence type="predicted"/>